<feature type="transmembrane region" description="Helical" evidence="10">
    <location>
        <begin position="223"/>
        <end position="242"/>
    </location>
</feature>
<dbReference type="EMBL" id="UGHF01000001">
    <property type="protein sequence ID" value="STO59772.1"/>
    <property type="molecule type" value="Genomic_DNA"/>
</dbReference>
<evidence type="ECO:0000256" key="1">
    <source>
        <dbReference type="ARBA" id="ARBA00004651"/>
    </source>
</evidence>
<dbReference type="PANTHER" id="PTHR32024">
    <property type="entry name" value="TRK SYSTEM POTASSIUM UPTAKE PROTEIN TRKG-RELATED"/>
    <property type="match status" value="1"/>
</dbReference>
<feature type="transmembrane region" description="Helical" evidence="10">
    <location>
        <begin position="12"/>
        <end position="33"/>
    </location>
</feature>
<dbReference type="RefSeq" id="WP_078219414.1">
    <property type="nucleotide sequence ID" value="NZ_MUXZ01000056.1"/>
</dbReference>
<dbReference type="InterPro" id="IPR003445">
    <property type="entry name" value="Cat_transpt"/>
</dbReference>
<proteinExistence type="predicted"/>
<sequence length="439" mass="48280">MKLEHLKTKPPYVLAGGFLFIILIGTLLLELPFAHRTSISWLHALFTSTSAVTVTGLSVEDTANFTIFGQIVLMILIQIGGLGFMTFAIYIARRMGAKIGLFGNAIAQEALGDVPFNLLLHTAKNVLKFALSFELIAIIILTIHFYGEVSFSQALYQSLFFSISAFNNAGFALSSASLMPYVDDVIVNIVITALIIIGGLGFVVLMDIKNQRQYKKFSLNTKVVLWATLILNILSFVIFYILERQNPQTFGPLSELGKILAAWFQAITPRTAGFNTIDTSGLTDASSLLTMLLMFIGGGSLSTASGIKIGTFCIIVVATRTYLHKESNVNLFKHNLPDELIKKSFALFLTSLTCIFISSFLLLAVEPQFHFLDVLFEVVSALGTVGLSRGITPQVSPFGEFILIILMFVGRVGLLTMIYLIMQPHSSKIKYPKEYIQIG</sequence>
<accession>A0A1V4AYF3</accession>
<feature type="transmembrane region" description="Helical" evidence="10">
    <location>
        <begin position="401"/>
        <end position="422"/>
    </location>
</feature>
<keyword evidence="3" id="KW-1003">Cell membrane</keyword>
<dbReference type="STRING" id="733.B0186_10890"/>
<protein>
    <submittedName>
        <fullName evidence="11">Cation transport protein</fullName>
    </submittedName>
</protein>
<dbReference type="GO" id="GO:0015379">
    <property type="term" value="F:potassium:chloride symporter activity"/>
    <property type="evidence" value="ECO:0007669"/>
    <property type="project" value="InterPro"/>
</dbReference>
<dbReference type="InterPro" id="IPR004772">
    <property type="entry name" value="TrkH"/>
</dbReference>
<feature type="transmembrane region" description="Helical" evidence="10">
    <location>
        <begin position="71"/>
        <end position="92"/>
    </location>
</feature>
<evidence type="ECO:0000256" key="3">
    <source>
        <dbReference type="ARBA" id="ARBA00022475"/>
    </source>
</evidence>
<dbReference type="GO" id="GO:0005886">
    <property type="term" value="C:plasma membrane"/>
    <property type="evidence" value="ECO:0007669"/>
    <property type="project" value="UniProtKB-SubCell"/>
</dbReference>
<organism evidence="11 12">
    <name type="scientific">Canicola haemoglobinophilus</name>
    <dbReference type="NCBI Taxonomy" id="733"/>
    <lineage>
        <taxon>Bacteria</taxon>
        <taxon>Pseudomonadati</taxon>
        <taxon>Pseudomonadota</taxon>
        <taxon>Gammaproteobacteria</taxon>
        <taxon>Pasteurellales</taxon>
        <taxon>Pasteurellaceae</taxon>
        <taxon>Canicola</taxon>
    </lineage>
</organism>
<name>A0A1V4AYF3_9PAST</name>
<reference evidence="11 12" key="1">
    <citation type="submission" date="2018-06" db="EMBL/GenBank/DDBJ databases">
        <authorList>
            <consortium name="Pathogen Informatics"/>
            <person name="Doyle S."/>
        </authorList>
    </citation>
    <scope>NUCLEOTIDE SEQUENCE [LARGE SCALE GENOMIC DNA]</scope>
    <source>
        <strain evidence="11 12">NCTC1659</strain>
    </source>
</reference>
<evidence type="ECO:0000313" key="12">
    <source>
        <dbReference type="Proteomes" id="UP000254329"/>
    </source>
</evidence>
<keyword evidence="5 10" id="KW-0812">Transmembrane</keyword>
<dbReference type="Pfam" id="PF02386">
    <property type="entry name" value="TrkH"/>
    <property type="match status" value="1"/>
</dbReference>
<dbReference type="AlphaFoldDB" id="A0A1V4AYF3"/>
<keyword evidence="9 10" id="KW-0472">Membrane</keyword>
<keyword evidence="8" id="KW-0406">Ion transport</keyword>
<evidence type="ECO:0000256" key="10">
    <source>
        <dbReference type="SAM" id="Phobius"/>
    </source>
</evidence>
<evidence type="ECO:0000256" key="6">
    <source>
        <dbReference type="ARBA" id="ARBA00022958"/>
    </source>
</evidence>
<comment type="subcellular location">
    <subcellularLocation>
        <location evidence="1">Cell membrane</location>
        <topology evidence="1">Multi-pass membrane protein</topology>
    </subcellularLocation>
</comment>
<evidence type="ECO:0000313" key="11">
    <source>
        <dbReference type="EMBL" id="STO59772.1"/>
    </source>
</evidence>
<keyword evidence="4" id="KW-0633">Potassium transport</keyword>
<feature type="transmembrane region" description="Helical" evidence="10">
    <location>
        <begin position="344"/>
        <end position="365"/>
    </location>
</feature>
<keyword evidence="12" id="KW-1185">Reference proteome</keyword>
<keyword evidence="6" id="KW-0630">Potassium</keyword>
<dbReference type="NCBIfam" id="TIGR00933">
    <property type="entry name" value="2a38"/>
    <property type="match status" value="1"/>
</dbReference>
<evidence type="ECO:0000256" key="7">
    <source>
        <dbReference type="ARBA" id="ARBA00022989"/>
    </source>
</evidence>
<keyword evidence="7 10" id="KW-1133">Transmembrane helix</keyword>
<evidence type="ECO:0000256" key="5">
    <source>
        <dbReference type="ARBA" id="ARBA00022692"/>
    </source>
</evidence>
<gene>
    <name evidence="11" type="primary">ktrB</name>
    <name evidence="11" type="ORF">NCTC1659_01037</name>
</gene>
<feature type="transmembrane region" description="Helical" evidence="10">
    <location>
        <begin position="185"/>
        <end position="203"/>
    </location>
</feature>
<evidence type="ECO:0000256" key="8">
    <source>
        <dbReference type="ARBA" id="ARBA00023065"/>
    </source>
</evidence>
<evidence type="ECO:0000256" key="9">
    <source>
        <dbReference type="ARBA" id="ARBA00023136"/>
    </source>
</evidence>
<dbReference type="PANTHER" id="PTHR32024:SF1">
    <property type="entry name" value="KTR SYSTEM POTASSIUM UPTAKE PROTEIN B"/>
    <property type="match status" value="1"/>
</dbReference>
<feature type="transmembrane region" description="Helical" evidence="10">
    <location>
        <begin position="292"/>
        <end position="323"/>
    </location>
</feature>
<feature type="transmembrane region" description="Helical" evidence="10">
    <location>
        <begin position="126"/>
        <end position="147"/>
    </location>
</feature>
<evidence type="ECO:0000256" key="4">
    <source>
        <dbReference type="ARBA" id="ARBA00022538"/>
    </source>
</evidence>
<keyword evidence="2" id="KW-0813">Transport</keyword>
<dbReference type="Proteomes" id="UP000254329">
    <property type="component" value="Unassembled WGS sequence"/>
</dbReference>
<evidence type="ECO:0000256" key="2">
    <source>
        <dbReference type="ARBA" id="ARBA00022448"/>
    </source>
</evidence>